<feature type="chain" id="PRO_5043313439" description="Protein BatD" evidence="1">
    <location>
        <begin position="23"/>
        <end position="406"/>
    </location>
</feature>
<accession>A0AAU7BTN2</accession>
<evidence type="ECO:0000256" key="1">
    <source>
        <dbReference type="SAM" id="SignalP"/>
    </source>
</evidence>
<gene>
    <name evidence="2" type="ORF">ABGB03_00870</name>
</gene>
<keyword evidence="1" id="KW-0732">Signal</keyword>
<sequence length="406" mass="45702">MQLNTIYILLFTLMISSSSNVAKETTTEVSSFKLLTKQIQFEAGSDVVLKISATNSAQPPLYCTNSYGSILISPSITNNILQYEIPKHISNKIGKVYWKLLIENDELSGQINIAPKKEVATMETYIGPPSIEAGGIDYAMLVVIPTDVLDNPLPKNTIVNTKYQFLSNEIIEEVKTEHLIAYKNIYSKQESGRILASSECLNTNSKEFTINVFPAIPTNFTITFKQPHNYADGNQITTFETSVIKDKQNNIVSDGTYVEFFITNEKGNRLKTSGTTINGIATARMIHPDYSAQWQIKAFIDGIAESNIIAVNYKQVITDFNVVFSKNNRLITIGPLQSFMKQLIPDGLQVKLNIYKNDILLDVINKKSIDGYVHFNLKPDLFENDEYTFIIKTAEIEKPFNMISLW</sequence>
<dbReference type="RefSeq" id="WP_347924038.1">
    <property type="nucleotide sequence ID" value="NZ_CP157199.1"/>
</dbReference>
<dbReference type="InterPro" id="IPR013783">
    <property type="entry name" value="Ig-like_fold"/>
</dbReference>
<name>A0AAU7BTN2_9FLAO</name>
<feature type="signal peptide" evidence="1">
    <location>
        <begin position="1"/>
        <end position="22"/>
    </location>
</feature>
<dbReference type="SUPFAM" id="SSF49373">
    <property type="entry name" value="Invasin/intimin cell-adhesion fragments"/>
    <property type="match status" value="1"/>
</dbReference>
<evidence type="ECO:0000313" key="2">
    <source>
        <dbReference type="EMBL" id="XBG61473.1"/>
    </source>
</evidence>
<organism evidence="2">
    <name type="scientific">Pontimicrobium sp. SW4</name>
    <dbReference type="NCBI Taxonomy" id="3153519"/>
    <lineage>
        <taxon>Bacteria</taxon>
        <taxon>Pseudomonadati</taxon>
        <taxon>Bacteroidota</taxon>
        <taxon>Flavobacteriia</taxon>
        <taxon>Flavobacteriales</taxon>
        <taxon>Flavobacteriaceae</taxon>
        <taxon>Pontimicrobium</taxon>
    </lineage>
</organism>
<dbReference type="EMBL" id="CP157199">
    <property type="protein sequence ID" value="XBG61473.1"/>
    <property type="molecule type" value="Genomic_DNA"/>
</dbReference>
<dbReference type="Gene3D" id="2.60.40.10">
    <property type="entry name" value="Immunoglobulins"/>
    <property type="match status" value="1"/>
</dbReference>
<proteinExistence type="predicted"/>
<evidence type="ECO:0008006" key="3">
    <source>
        <dbReference type="Google" id="ProtNLM"/>
    </source>
</evidence>
<protein>
    <recommendedName>
        <fullName evidence="3">Protein BatD</fullName>
    </recommendedName>
</protein>
<dbReference type="AlphaFoldDB" id="A0AAU7BTN2"/>
<reference evidence="2" key="1">
    <citation type="submission" date="2024-05" db="EMBL/GenBank/DDBJ databases">
        <title>Pontimicrobium maritimus sp. nov., isolated form sea water.</title>
        <authorList>
            <person name="Muhammad N."/>
            <person name="Vuong T.Q."/>
            <person name="Han H.L."/>
            <person name="Kim S.-G."/>
        </authorList>
    </citation>
    <scope>NUCLEOTIDE SEQUENCE</scope>
    <source>
        <strain evidence="2">SW4</strain>
    </source>
</reference>
<dbReference type="InterPro" id="IPR008964">
    <property type="entry name" value="Invasin/intimin_cell_adhesion"/>
</dbReference>